<organism evidence="1 2">
    <name type="scientific">Fusarium oxysporum f. sp. lycopersici (strain 4287 / CBS 123668 / FGSC 9935 / NRRL 34936)</name>
    <name type="common">Fusarium vascular wilt of tomato</name>
    <dbReference type="NCBI Taxonomy" id="426428"/>
    <lineage>
        <taxon>Eukaryota</taxon>
        <taxon>Fungi</taxon>
        <taxon>Dikarya</taxon>
        <taxon>Ascomycota</taxon>
        <taxon>Pezizomycotina</taxon>
        <taxon>Sordariomycetes</taxon>
        <taxon>Hypocreomycetidae</taxon>
        <taxon>Hypocreales</taxon>
        <taxon>Nectriaceae</taxon>
        <taxon>Fusarium</taxon>
        <taxon>Fusarium oxysporum species complex</taxon>
    </lineage>
</organism>
<evidence type="ECO:0008006" key="3">
    <source>
        <dbReference type="Google" id="ProtNLM"/>
    </source>
</evidence>
<proteinExistence type="predicted"/>
<name>A0A0J9WVT3_FUSO4</name>
<dbReference type="VEuPathDB" id="FungiDB:FOXG_22745"/>
<gene>
    <name evidence="1" type="ORF">FOXG_22745</name>
</gene>
<dbReference type="GeneID" id="28963451"/>
<protein>
    <recommendedName>
        <fullName evidence="3">PiggyBac transposable element-derived protein domain-containing protein</fullName>
    </recommendedName>
</protein>
<sequence>MDDSFSSLDLFRSLHTYGHEATGIARPNCGFHKELQKDRQGEGGISVG</sequence>
<evidence type="ECO:0000313" key="2">
    <source>
        <dbReference type="Proteomes" id="UP000009097"/>
    </source>
</evidence>
<dbReference type="AlphaFoldDB" id="A0A0J9WVT3"/>
<dbReference type="KEGG" id="fox:FOXG_22745"/>
<evidence type="ECO:0000313" key="1">
    <source>
        <dbReference type="EMBL" id="KNB20082.1"/>
    </source>
</evidence>
<reference evidence="1" key="2">
    <citation type="journal article" date="2010" name="Nature">
        <title>Comparative genomics reveals mobile pathogenicity chromosomes in Fusarium.</title>
        <authorList>
            <person name="Ma L.J."/>
            <person name="van der Does H.C."/>
            <person name="Borkovich K.A."/>
            <person name="Coleman J.J."/>
            <person name="Daboussi M.J."/>
            <person name="Di Pietro A."/>
            <person name="Dufresne M."/>
            <person name="Freitag M."/>
            <person name="Grabherr M."/>
            <person name="Henrissat B."/>
            <person name="Houterman P.M."/>
            <person name="Kang S."/>
            <person name="Shim W.B."/>
            <person name="Woloshuk C."/>
            <person name="Xie X."/>
            <person name="Xu J.R."/>
            <person name="Antoniw J."/>
            <person name="Baker S.E."/>
            <person name="Bluhm B.H."/>
            <person name="Breakspear A."/>
            <person name="Brown D.W."/>
            <person name="Butchko R.A."/>
            <person name="Chapman S."/>
            <person name="Coulson R."/>
            <person name="Coutinho P.M."/>
            <person name="Danchin E.G."/>
            <person name="Diener A."/>
            <person name="Gale L.R."/>
            <person name="Gardiner D.M."/>
            <person name="Goff S."/>
            <person name="Hammond-Kosack K.E."/>
            <person name="Hilburn K."/>
            <person name="Hua-Van A."/>
            <person name="Jonkers W."/>
            <person name="Kazan K."/>
            <person name="Kodira C.D."/>
            <person name="Koehrsen M."/>
            <person name="Kumar L."/>
            <person name="Lee Y.H."/>
            <person name="Li L."/>
            <person name="Manners J.M."/>
            <person name="Miranda-Saavedra D."/>
            <person name="Mukherjee M."/>
            <person name="Park G."/>
            <person name="Park J."/>
            <person name="Park S.Y."/>
            <person name="Proctor R.H."/>
            <person name="Regev A."/>
            <person name="Ruiz-Roldan M.C."/>
            <person name="Sain D."/>
            <person name="Sakthikumar S."/>
            <person name="Sykes S."/>
            <person name="Schwartz D.C."/>
            <person name="Turgeon B.G."/>
            <person name="Wapinski I."/>
            <person name="Yoder O."/>
            <person name="Young S."/>
            <person name="Zeng Q."/>
            <person name="Zhou S."/>
            <person name="Galagan J."/>
            <person name="Cuomo C.A."/>
            <person name="Kistler H.C."/>
            <person name="Rep M."/>
        </authorList>
    </citation>
    <scope>NUCLEOTIDE SEQUENCE [LARGE SCALE GENOMIC DNA]</scope>
    <source>
        <strain evidence="1">4287</strain>
    </source>
</reference>
<reference evidence="1" key="1">
    <citation type="submission" date="2007-04" db="EMBL/GenBank/DDBJ databases">
        <authorList>
            <consortium name="The Broad Institute Genome Sequencing Platform"/>
            <person name="Birren B."/>
            <person name="Lander E."/>
            <person name="Galagan J."/>
            <person name="Nusbaum C."/>
            <person name="Devon K."/>
            <person name="Ma L.-J."/>
            <person name="Jaffe D."/>
            <person name="Butler J."/>
            <person name="Alvarez P."/>
            <person name="Gnerre S."/>
            <person name="Grabherr M."/>
            <person name="Kleber M."/>
            <person name="Mauceli E."/>
            <person name="Brockman W."/>
            <person name="MacCallum I.A."/>
            <person name="Young S."/>
            <person name="LaButti K."/>
            <person name="DeCaprio D."/>
            <person name="Crawford M."/>
            <person name="Koehrsen M."/>
            <person name="Engels R."/>
            <person name="Montgomery P."/>
            <person name="Pearson M."/>
            <person name="Howarth C."/>
            <person name="Larson L."/>
            <person name="White J."/>
            <person name="O'Leary S."/>
            <person name="Kodira C."/>
            <person name="Zeng Q."/>
            <person name="Yandava C."/>
            <person name="Alvarado L."/>
            <person name="Kistler C."/>
            <person name="Shim W.-B."/>
            <person name="Kang S."/>
            <person name="Woloshuk C."/>
        </authorList>
    </citation>
    <scope>NUCLEOTIDE SEQUENCE</scope>
    <source>
        <strain evidence="1">4287</strain>
    </source>
</reference>
<accession>A0A0J9WVT3</accession>
<dbReference type="Proteomes" id="UP000009097">
    <property type="component" value="Unassembled WGS sequence"/>
</dbReference>
<dbReference type="EMBL" id="DS231740">
    <property type="protein sequence ID" value="KNB20082.1"/>
    <property type="molecule type" value="Genomic_DNA"/>
</dbReference>
<dbReference type="RefSeq" id="XP_018258127.1">
    <property type="nucleotide sequence ID" value="XM_018403157.1"/>
</dbReference>